<sequence length="98" mass="10818">MKTFFVLAFVAVAGFMLSIGCKPLSTATSRENITFETHIAPVLTKYCTKCHSEFTGKTVVADKLPAMIHAIESGMMPPDGDKPNTQEIALLKNWDKRK</sequence>
<dbReference type="EMBL" id="JAOTPL010000002">
    <property type="protein sequence ID" value="MCU7693376.1"/>
    <property type="molecule type" value="Genomic_DNA"/>
</dbReference>
<reference evidence="2" key="1">
    <citation type="submission" date="2022-10" db="EMBL/GenBank/DDBJ databases">
        <authorList>
            <person name="Kim H.S."/>
            <person name="Kim J.-S."/>
            <person name="Suh M.K."/>
            <person name="Eom M.K."/>
            <person name="Lee J.-S."/>
        </authorList>
    </citation>
    <scope>NUCLEOTIDE SEQUENCE</scope>
    <source>
        <strain evidence="2">LIP-5</strain>
    </source>
</reference>
<protein>
    <recommendedName>
        <fullName evidence="4">Cytochrome C Planctomycete-type domain-containing protein</fullName>
    </recommendedName>
</protein>
<evidence type="ECO:0008006" key="4">
    <source>
        <dbReference type="Google" id="ProtNLM"/>
    </source>
</evidence>
<keyword evidence="1" id="KW-0732">Signal</keyword>
<evidence type="ECO:0000313" key="3">
    <source>
        <dbReference type="Proteomes" id="UP001209317"/>
    </source>
</evidence>
<organism evidence="2 3">
    <name type="scientific">Haoranjiania flava</name>
    <dbReference type="NCBI Taxonomy" id="1856322"/>
    <lineage>
        <taxon>Bacteria</taxon>
        <taxon>Pseudomonadati</taxon>
        <taxon>Bacteroidota</taxon>
        <taxon>Chitinophagia</taxon>
        <taxon>Chitinophagales</taxon>
        <taxon>Chitinophagaceae</taxon>
        <taxon>Haoranjiania</taxon>
    </lineage>
</organism>
<keyword evidence="3" id="KW-1185">Reference proteome</keyword>
<dbReference type="Proteomes" id="UP001209317">
    <property type="component" value="Unassembled WGS sequence"/>
</dbReference>
<feature type="chain" id="PRO_5042174586" description="Cytochrome C Planctomycete-type domain-containing protein" evidence="1">
    <location>
        <begin position="22"/>
        <end position="98"/>
    </location>
</feature>
<gene>
    <name evidence="2" type="ORF">OD355_02460</name>
</gene>
<feature type="signal peptide" evidence="1">
    <location>
        <begin position="1"/>
        <end position="21"/>
    </location>
</feature>
<name>A0AAE3IN59_9BACT</name>
<accession>A0AAE3IN59</accession>
<evidence type="ECO:0000256" key="1">
    <source>
        <dbReference type="SAM" id="SignalP"/>
    </source>
</evidence>
<proteinExistence type="predicted"/>
<dbReference type="PROSITE" id="PS51257">
    <property type="entry name" value="PROKAR_LIPOPROTEIN"/>
    <property type="match status" value="1"/>
</dbReference>
<evidence type="ECO:0000313" key="2">
    <source>
        <dbReference type="EMBL" id="MCU7693376.1"/>
    </source>
</evidence>
<dbReference type="RefSeq" id="WP_263036861.1">
    <property type="nucleotide sequence ID" value="NZ_JAOTPL010000002.1"/>
</dbReference>
<comment type="caution">
    <text evidence="2">The sequence shown here is derived from an EMBL/GenBank/DDBJ whole genome shotgun (WGS) entry which is preliminary data.</text>
</comment>
<dbReference type="AlphaFoldDB" id="A0AAE3IN59"/>